<organism evidence="15 16">
    <name type="scientific">Bugula neritina</name>
    <name type="common">Brown bryozoan</name>
    <name type="synonym">Sertularia neritina</name>
    <dbReference type="NCBI Taxonomy" id="10212"/>
    <lineage>
        <taxon>Eukaryota</taxon>
        <taxon>Metazoa</taxon>
        <taxon>Spiralia</taxon>
        <taxon>Lophotrochozoa</taxon>
        <taxon>Bryozoa</taxon>
        <taxon>Gymnolaemata</taxon>
        <taxon>Cheilostomatida</taxon>
        <taxon>Flustrina</taxon>
        <taxon>Buguloidea</taxon>
        <taxon>Bugulidae</taxon>
        <taxon>Bugula</taxon>
    </lineage>
</organism>
<evidence type="ECO:0000256" key="4">
    <source>
        <dbReference type="ARBA" id="ARBA00022787"/>
    </source>
</evidence>
<dbReference type="GO" id="GO:0005743">
    <property type="term" value="C:mitochondrial inner membrane"/>
    <property type="evidence" value="ECO:0007669"/>
    <property type="project" value="UniProtKB-SubCell"/>
</dbReference>
<accession>A0A7J7IUA2</accession>
<keyword evidence="7" id="KW-0496">Mitochondrion</keyword>
<sequence>MAKSKLWEWPFSTTLHRKKDNRLSGRLVQLLVFSMAKLWTSRPITKKVIYNGTSFQTLIENRIKETQKKGCNTKPLITIVNHQSCIDDPLVWGVLSKWRHVFAGQFRWIPVAAEFCFTNRLYSFMFSNGRCVPVLRGLGVYQQGVDFCIDKLNEGQWVSIFPEGKINIEQTRRLKWGVGRLIAECNTLPDVIPIWVLGMNDVLPNKRPYIPQIRQTVAAYVGDPIQLKEVLARAKDEALDPMATRKLITDCIESEFWKVKEQAISQHKQWLQCNRTVT</sequence>
<dbReference type="PANTHER" id="PTHR12497:SF0">
    <property type="entry name" value="TAFAZZIN"/>
    <property type="match status" value="1"/>
</dbReference>
<comment type="subcellular location">
    <subcellularLocation>
        <location evidence="1">Mitochondrion inner membrane</location>
        <topology evidence="1">Peripheral membrane protein</topology>
        <orientation evidence="1">Intermembrane side</orientation>
    </subcellularLocation>
    <subcellularLocation>
        <location evidence="10">Mitochondrion outer membrane</location>
        <topology evidence="10">Peripheral membrane protein</topology>
        <orientation evidence="10">Intermembrane side</orientation>
    </subcellularLocation>
</comment>
<dbReference type="InterPro" id="IPR002123">
    <property type="entry name" value="Plipid/glycerol_acylTrfase"/>
</dbReference>
<evidence type="ECO:0000256" key="13">
    <source>
        <dbReference type="RuleBase" id="RU365062"/>
    </source>
</evidence>
<evidence type="ECO:0000313" key="15">
    <source>
        <dbReference type="EMBL" id="KAF6016974.1"/>
    </source>
</evidence>
<dbReference type="CDD" id="cd07989">
    <property type="entry name" value="LPLAT_AGPAT-like"/>
    <property type="match status" value="1"/>
</dbReference>
<evidence type="ECO:0000256" key="10">
    <source>
        <dbReference type="ARBA" id="ARBA00024323"/>
    </source>
</evidence>
<keyword evidence="16" id="KW-1185">Reference proteome</keyword>
<evidence type="ECO:0000256" key="11">
    <source>
        <dbReference type="ARBA" id="ARBA00047906"/>
    </source>
</evidence>
<dbReference type="GO" id="GO:0005741">
    <property type="term" value="C:mitochondrial outer membrane"/>
    <property type="evidence" value="ECO:0007669"/>
    <property type="project" value="UniProtKB-SubCell"/>
</dbReference>
<dbReference type="SMART" id="SM00563">
    <property type="entry name" value="PlsC"/>
    <property type="match status" value="1"/>
</dbReference>
<keyword evidence="3" id="KW-0808">Transferase</keyword>
<dbReference type="EMBL" id="VXIV02003445">
    <property type="protein sequence ID" value="KAF6016974.1"/>
    <property type="molecule type" value="Genomic_DNA"/>
</dbReference>
<evidence type="ECO:0000256" key="1">
    <source>
        <dbReference type="ARBA" id="ARBA00004137"/>
    </source>
</evidence>
<dbReference type="GO" id="GO:0047184">
    <property type="term" value="F:1-acylglycerophosphocholine O-acyltransferase activity"/>
    <property type="evidence" value="ECO:0007669"/>
    <property type="project" value="TreeGrafter"/>
</dbReference>
<proteinExistence type="inferred from homology"/>
<evidence type="ECO:0000256" key="5">
    <source>
        <dbReference type="ARBA" id="ARBA00022792"/>
    </source>
</evidence>
<evidence type="ECO:0000256" key="7">
    <source>
        <dbReference type="ARBA" id="ARBA00023128"/>
    </source>
</evidence>
<keyword evidence="6" id="KW-0443">Lipid metabolism</keyword>
<dbReference type="Pfam" id="PF01553">
    <property type="entry name" value="Acyltransferase"/>
    <property type="match status" value="1"/>
</dbReference>
<keyword evidence="5" id="KW-0999">Mitochondrion inner membrane</keyword>
<keyword evidence="8" id="KW-0472">Membrane</keyword>
<evidence type="ECO:0000256" key="9">
    <source>
        <dbReference type="ARBA" id="ARBA00023315"/>
    </source>
</evidence>
<name>A0A7J7IUA2_BUGNE</name>
<dbReference type="PANTHER" id="PTHR12497">
    <property type="entry name" value="TAZ PROTEIN TAFAZZIN"/>
    <property type="match status" value="1"/>
</dbReference>
<keyword evidence="9" id="KW-0012">Acyltransferase</keyword>
<comment type="similarity">
    <text evidence="2 13">Belongs to the taffazin family.</text>
</comment>
<evidence type="ECO:0000259" key="14">
    <source>
        <dbReference type="SMART" id="SM00563"/>
    </source>
</evidence>
<keyword evidence="4" id="KW-1000">Mitochondrion outer membrane</keyword>
<dbReference type="AlphaFoldDB" id="A0A7J7IUA2"/>
<protein>
    <recommendedName>
        <fullName evidence="13">Tafazzin family protein</fullName>
    </recommendedName>
</protein>
<evidence type="ECO:0000256" key="8">
    <source>
        <dbReference type="ARBA" id="ARBA00023136"/>
    </source>
</evidence>
<comment type="caution">
    <text evidence="15">The sequence shown here is derived from an EMBL/GenBank/DDBJ whole genome shotgun (WGS) entry which is preliminary data.</text>
</comment>
<dbReference type="GO" id="GO:0007007">
    <property type="term" value="P:inner mitochondrial membrane organization"/>
    <property type="evidence" value="ECO:0007669"/>
    <property type="project" value="TreeGrafter"/>
</dbReference>
<evidence type="ECO:0000256" key="2">
    <source>
        <dbReference type="ARBA" id="ARBA00010524"/>
    </source>
</evidence>
<evidence type="ECO:0000313" key="16">
    <source>
        <dbReference type="Proteomes" id="UP000593567"/>
    </source>
</evidence>
<dbReference type="OrthoDB" id="193467at2759"/>
<comment type="catalytic activity">
    <reaction evidence="12">
        <text>1,2-di-(9Z-octadecenoyl)-sn-glycero-3-phosphocholine + 1-hexadecanoyl-sn-glycero-3-phosphocholine = 1-hexadecanoyl-2-(9Z-octadecenoyl)-sn-glycero-3-phosphocholine + 1-(9Z-octadecenoyl)-sn-glycero-3-phosphocholine</text>
        <dbReference type="Rhea" id="RHEA:43816"/>
        <dbReference type="ChEBI" id="CHEBI:28610"/>
        <dbReference type="ChEBI" id="CHEBI:72998"/>
        <dbReference type="ChEBI" id="CHEBI:73001"/>
        <dbReference type="ChEBI" id="CHEBI:74669"/>
    </reaction>
    <physiologicalReaction direction="left-to-right" evidence="12">
        <dbReference type="Rhea" id="RHEA:43817"/>
    </physiologicalReaction>
    <physiologicalReaction direction="right-to-left" evidence="12">
        <dbReference type="Rhea" id="RHEA:43818"/>
    </physiologicalReaction>
</comment>
<dbReference type="GO" id="GO:0035965">
    <property type="term" value="P:cardiolipin acyl-chain remodeling"/>
    <property type="evidence" value="ECO:0007669"/>
    <property type="project" value="TreeGrafter"/>
</dbReference>
<reference evidence="15" key="1">
    <citation type="submission" date="2020-06" db="EMBL/GenBank/DDBJ databases">
        <title>Draft genome of Bugula neritina, a colonial animal packing powerful symbionts and potential medicines.</title>
        <authorList>
            <person name="Rayko M."/>
        </authorList>
    </citation>
    <scope>NUCLEOTIDE SEQUENCE [LARGE SCALE GENOMIC DNA]</scope>
    <source>
        <strain evidence="15">Kwan_BN1</strain>
    </source>
</reference>
<evidence type="ECO:0000256" key="3">
    <source>
        <dbReference type="ARBA" id="ARBA00022679"/>
    </source>
</evidence>
<dbReference type="Proteomes" id="UP000593567">
    <property type="component" value="Unassembled WGS sequence"/>
</dbReference>
<evidence type="ECO:0000256" key="12">
    <source>
        <dbReference type="ARBA" id="ARBA00049543"/>
    </source>
</evidence>
<gene>
    <name evidence="15" type="ORF">EB796_024717</name>
</gene>
<comment type="catalytic activity">
    <reaction evidence="11">
        <text>1'-[1,2-diacyl-sn-glycero-3-phospho],3'-[1-acyl-sn-glycero-3-phospho]-glycerol + a 1,2-diacyl-sn-glycero-3-phosphocholine = a cardiolipin + a 1-acyl-sn-glycero-3-phosphocholine</text>
        <dbReference type="Rhea" id="RHEA:33731"/>
        <dbReference type="ChEBI" id="CHEBI:57643"/>
        <dbReference type="ChEBI" id="CHEBI:58168"/>
        <dbReference type="ChEBI" id="CHEBI:62237"/>
        <dbReference type="ChEBI" id="CHEBI:64743"/>
    </reaction>
    <physiologicalReaction direction="left-to-right" evidence="11">
        <dbReference type="Rhea" id="RHEA:33732"/>
    </physiologicalReaction>
    <physiologicalReaction direction="right-to-left" evidence="11">
        <dbReference type="Rhea" id="RHEA:33733"/>
    </physiologicalReaction>
</comment>
<evidence type="ECO:0000256" key="6">
    <source>
        <dbReference type="ARBA" id="ARBA00023098"/>
    </source>
</evidence>
<feature type="domain" description="Phospholipid/glycerol acyltransferase" evidence="14">
    <location>
        <begin position="76"/>
        <end position="199"/>
    </location>
</feature>
<dbReference type="SUPFAM" id="SSF69593">
    <property type="entry name" value="Glycerol-3-phosphate (1)-acyltransferase"/>
    <property type="match status" value="1"/>
</dbReference>
<dbReference type="InterPro" id="IPR000872">
    <property type="entry name" value="Tafazzin"/>
</dbReference>
<dbReference type="PRINTS" id="PR00979">
    <property type="entry name" value="TAFAZZIN"/>
</dbReference>